<dbReference type="Gramene" id="CDP13461">
    <property type="protein sequence ID" value="CDP13461"/>
    <property type="gene ID" value="GSCOC_T00038417001"/>
</dbReference>
<keyword evidence="8" id="KW-0408">Iron</keyword>
<evidence type="ECO:0000256" key="4">
    <source>
        <dbReference type="ARBA" id="ARBA00022692"/>
    </source>
</evidence>
<dbReference type="InterPro" id="IPR001128">
    <property type="entry name" value="Cyt_P450"/>
</dbReference>
<dbReference type="STRING" id="49390.A0A068UYG1"/>
<comment type="subcellular location">
    <subcellularLocation>
        <location evidence="1">Membrane</location>
    </subcellularLocation>
</comment>
<evidence type="ECO:0000256" key="8">
    <source>
        <dbReference type="ARBA" id="ARBA00023004"/>
    </source>
</evidence>
<dbReference type="InterPro" id="IPR036396">
    <property type="entry name" value="Cyt_P450_sf"/>
</dbReference>
<evidence type="ECO:0000313" key="12">
    <source>
        <dbReference type="Proteomes" id="UP000295252"/>
    </source>
</evidence>
<reference evidence="12" key="1">
    <citation type="journal article" date="2014" name="Science">
        <title>The coffee genome provides insight into the convergent evolution of caffeine biosynthesis.</title>
        <authorList>
            <person name="Denoeud F."/>
            <person name="Carretero-Paulet L."/>
            <person name="Dereeper A."/>
            <person name="Droc G."/>
            <person name="Guyot R."/>
            <person name="Pietrella M."/>
            <person name="Zheng C."/>
            <person name="Alberti A."/>
            <person name="Anthony F."/>
            <person name="Aprea G."/>
            <person name="Aury J.M."/>
            <person name="Bento P."/>
            <person name="Bernard M."/>
            <person name="Bocs S."/>
            <person name="Campa C."/>
            <person name="Cenci A."/>
            <person name="Combes M.C."/>
            <person name="Crouzillat D."/>
            <person name="Da Silva C."/>
            <person name="Daddiego L."/>
            <person name="De Bellis F."/>
            <person name="Dussert S."/>
            <person name="Garsmeur O."/>
            <person name="Gayraud T."/>
            <person name="Guignon V."/>
            <person name="Jahn K."/>
            <person name="Jamilloux V."/>
            <person name="Joet T."/>
            <person name="Labadie K."/>
            <person name="Lan T."/>
            <person name="Leclercq J."/>
            <person name="Lepelley M."/>
            <person name="Leroy T."/>
            <person name="Li L.T."/>
            <person name="Librado P."/>
            <person name="Lopez L."/>
            <person name="Munoz A."/>
            <person name="Noel B."/>
            <person name="Pallavicini A."/>
            <person name="Perrotta G."/>
            <person name="Poncet V."/>
            <person name="Pot D."/>
            <person name="Priyono X."/>
            <person name="Rigoreau M."/>
            <person name="Rouard M."/>
            <person name="Rozas J."/>
            <person name="Tranchant-Dubreuil C."/>
            <person name="VanBuren R."/>
            <person name="Zhang Q."/>
            <person name="Andrade A.C."/>
            <person name="Argout X."/>
            <person name="Bertrand B."/>
            <person name="de Kochko A."/>
            <person name="Graziosi G."/>
            <person name="Henry R.J."/>
            <person name="Jayarama X."/>
            <person name="Ming R."/>
            <person name="Nagai C."/>
            <person name="Rounsley S."/>
            <person name="Sankoff D."/>
            <person name="Giuliano G."/>
            <person name="Albert V.A."/>
            <person name="Wincker P."/>
            <person name="Lashermes P."/>
        </authorList>
    </citation>
    <scope>NUCLEOTIDE SEQUENCE [LARGE SCALE GENOMIC DNA]</scope>
    <source>
        <strain evidence="12">cv. DH200-94</strain>
    </source>
</reference>
<dbReference type="EMBL" id="HG739159">
    <property type="protein sequence ID" value="CDP13461.1"/>
    <property type="molecule type" value="Genomic_DNA"/>
</dbReference>
<evidence type="ECO:0000256" key="7">
    <source>
        <dbReference type="ARBA" id="ARBA00023002"/>
    </source>
</evidence>
<keyword evidence="4" id="KW-0812">Transmembrane</keyword>
<keyword evidence="10" id="KW-0472">Membrane</keyword>
<dbReference type="GO" id="GO:0004497">
    <property type="term" value="F:monooxygenase activity"/>
    <property type="evidence" value="ECO:0007669"/>
    <property type="project" value="UniProtKB-KW"/>
</dbReference>
<keyword evidence="7" id="KW-0560">Oxidoreductase</keyword>
<keyword evidence="6" id="KW-1133">Transmembrane helix</keyword>
<dbReference type="GO" id="GO:0020037">
    <property type="term" value="F:heme binding"/>
    <property type="evidence" value="ECO:0007669"/>
    <property type="project" value="InterPro"/>
</dbReference>
<dbReference type="InParanoid" id="A0A068UYG1"/>
<keyword evidence="5" id="KW-0479">Metal-binding</keyword>
<dbReference type="GO" id="GO:0005506">
    <property type="term" value="F:iron ion binding"/>
    <property type="evidence" value="ECO:0007669"/>
    <property type="project" value="InterPro"/>
</dbReference>
<dbReference type="InterPro" id="IPR050665">
    <property type="entry name" value="Cytochrome_P450_Monooxygen"/>
</dbReference>
<keyword evidence="12" id="KW-1185">Reference proteome</keyword>
<dbReference type="PANTHER" id="PTHR24282:SF148">
    <property type="entry name" value="CYTOCHROME P450 72A15-LIKE"/>
    <property type="match status" value="1"/>
</dbReference>
<keyword evidence="9" id="KW-0503">Monooxygenase</keyword>
<dbReference type="Proteomes" id="UP000295252">
    <property type="component" value="Chromosome X"/>
</dbReference>
<gene>
    <name evidence="11" type="ORF">GSCOC_T00038417001</name>
</gene>
<comment type="similarity">
    <text evidence="2">Belongs to the cytochrome P450 family.</text>
</comment>
<evidence type="ECO:0000256" key="1">
    <source>
        <dbReference type="ARBA" id="ARBA00004370"/>
    </source>
</evidence>
<dbReference type="SUPFAM" id="SSF48264">
    <property type="entry name" value="Cytochrome P450"/>
    <property type="match status" value="1"/>
</dbReference>
<dbReference type="PhylomeDB" id="A0A068UYG1"/>
<protein>
    <submittedName>
        <fullName evidence="11">Uncharacterized protein</fullName>
    </submittedName>
</protein>
<name>A0A068UYG1_COFCA</name>
<evidence type="ECO:0000256" key="5">
    <source>
        <dbReference type="ARBA" id="ARBA00022723"/>
    </source>
</evidence>
<dbReference type="PANTHER" id="PTHR24282">
    <property type="entry name" value="CYTOCHROME P450 FAMILY MEMBER"/>
    <property type="match status" value="1"/>
</dbReference>
<dbReference type="GO" id="GO:0016705">
    <property type="term" value="F:oxidoreductase activity, acting on paired donors, with incorporation or reduction of molecular oxygen"/>
    <property type="evidence" value="ECO:0007669"/>
    <property type="project" value="InterPro"/>
</dbReference>
<accession>A0A068UYG1</accession>
<dbReference type="GO" id="GO:0016020">
    <property type="term" value="C:membrane"/>
    <property type="evidence" value="ECO:0007669"/>
    <property type="project" value="UniProtKB-SubCell"/>
</dbReference>
<dbReference type="Gene3D" id="1.10.630.10">
    <property type="entry name" value="Cytochrome P450"/>
    <property type="match status" value="1"/>
</dbReference>
<dbReference type="OrthoDB" id="1470350at2759"/>
<organism evidence="11 12">
    <name type="scientific">Coffea canephora</name>
    <name type="common">Robusta coffee</name>
    <dbReference type="NCBI Taxonomy" id="49390"/>
    <lineage>
        <taxon>Eukaryota</taxon>
        <taxon>Viridiplantae</taxon>
        <taxon>Streptophyta</taxon>
        <taxon>Embryophyta</taxon>
        <taxon>Tracheophyta</taxon>
        <taxon>Spermatophyta</taxon>
        <taxon>Magnoliopsida</taxon>
        <taxon>eudicotyledons</taxon>
        <taxon>Gunneridae</taxon>
        <taxon>Pentapetalae</taxon>
        <taxon>asterids</taxon>
        <taxon>lamiids</taxon>
        <taxon>Gentianales</taxon>
        <taxon>Rubiaceae</taxon>
        <taxon>Ixoroideae</taxon>
        <taxon>Gardenieae complex</taxon>
        <taxon>Bertiereae - Coffeeae clade</taxon>
        <taxon>Coffeeae</taxon>
        <taxon>Coffea</taxon>
    </lineage>
</organism>
<dbReference type="Pfam" id="PF00067">
    <property type="entry name" value="p450"/>
    <property type="match status" value="1"/>
</dbReference>
<evidence type="ECO:0000313" key="11">
    <source>
        <dbReference type="EMBL" id="CDP13461.1"/>
    </source>
</evidence>
<evidence type="ECO:0000256" key="9">
    <source>
        <dbReference type="ARBA" id="ARBA00023033"/>
    </source>
</evidence>
<evidence type="ECO:0000256" key="6">
    <source>
        <dbReference type="ARBA" id="ARBA00022989"/>
    </source>
</evidence>
<proteinExistence type="inferred from homology"/>
<evidence type="ECO:0000256" key="3">
    <source>
        <dbReference type="ARBA" id="ARBA00022617"/>
    </source>
</evidence>
<dbReference type="AlphaFoldDB" id="A0A068UYG1"/>
<keyword evidence="3" id="KW-0349">Heme</keyword>
<evidence type="ECO:0000256" key="10">
    <source>
        <dbReference type="ARBA" id="ARBA00023136"/>
    </source>
</evidence>
<evidence type="ECO:0000256" key="2">
    <source>
        <dbReference type="ARBA" id="ARBA00010617"/>
    </source>
</evidence>
<sequence length="138" mass="15560">MRIVACELYYTRRAELIRLILSDKNGHLQKPPQNPLVDILTLGVSTLEGEKWTTCRRVINPAFHNEKIQAIHASSSYLTCIDGWKKSVPSDGSSEIDINPEVQSHFADVIARTAFGRSYREGKKIIELRGSERTSCTD</sequence>